<dbReference type="PANTHER" id="PTHR44920">
    <property type="entry name" value="RHODANESE-LIKE DOMAIN-CONTAINING PROTEIN 14, CHLOROPLASTIC-RELATED"/>
    <property type="match status" value="1"/>
</dbReference>
<feature type="domain" description="Rhodanese" evidence="1">
    <location>
        <begin position="22"/>
        <end position="157"/>
    </location>
</feature>
<dbReference type="PROSITE" id="PS50206">
    <property type="entry name" value="RHODANESE_3"/>
    <property type="match status" value="1"/>
</dbReference>
<dbReference type="InterPro" id="IPR001763">
    <property type="entry name" value="Rhodanese-like_dom"/>
</dbReference>
<dbReference type="InterPro" id="IPR036873">
    <property type="entry name" value="Rhodanese-like_dom_sf"/>
</dbReference>
<dbReference type="Proteomes" id="UP001314263">
    <property type="component" value="Unassembled WGS sequence"/>
</dbReference>
<protein>
    <recommendedName>
        <fullName evidence="1">Rhodanese domain-containing protein</fullName>
    </recommendedName>
</protein>
<sequence length="161" mass="17862">MREELRARRVKMTSQQEVLFAQEKNIPVIDIRPPEEFSTGHIPGSVNIPLYRPITGWGTRSVLRRAGFAFFGIFNGTELNPDFFSDIVAAVSKELGAVLLCNIGGRIDVTDTNPAGTQSRSLIAAYEIGRLKITDGDIKVLKGGFSEWKRNSRPVKRTDGK</sequence>
<dbReference type="GO" id="GO:0009507">
    <property type="term" value="C:chloroplast"/>
    <property type="evidence" value="ECO:0007669"/>
    <property type="project" value="TreeGrafter"/>
</dbReference>
<evidence type="ECO:0000313" key="3">
    <source>
        <dbReference type="Proteomes" id="UP001314263"/>
    </source>
</evidence>
<dbReference type="SUPFAM" id="SSF52821">
    <property type="entry name" value="Rhodanese/Cell cycle control phosphatase"/>
    <property type="match status" value="1"/>
</dbReference>
<evidence type="ECO:0000313" key="2">
    <source>
        <dbReference type="EMBL" id="CAK0782769.1"/>
    </source>
</evidence>
<dbReference type="PANTHER" id="PTHR44920:SF2">
    <property type="entry name" value="RHODANESE DOMAIN-CONTAINING PROTEIN"/>
    <property type="match status" value="1"/>
</dbReference>
<dbReference type="EMBL" id="CAUYUE010000007">
    <property type="protein sequence ID" value="CAK0782769.1"/>
    <property type="molecule type" value="Genomic_DNA"/>
</dbReference>
<dbReference type="AlphaFoldDB" id="A0AAV1I6S5"/>
<dbReference type="InterPro" id="IPR043186">
    <property type="entry name" value="Str14"/>
</dbReference>
<dbReference type="Gene3D" id="3.40.250.10">
    <property type="entry name" value="Rhodanese-like domain"/>
    <property type="match status" value="1"/>
</dbReference>
<evidence type="ECO:0000259" key="1">
    <source>
        <dbReference type="PROSITE" id="PS50206"/>
    </source>
</evidence>
<dbReference type="CDD" id="cd00158">
    <property type="entry name" value="RHOD"/>
    <property type="match status" value="1"/>
</dbReference>
<proteinExistence type="predicted"/>
<accession>A0AAV1I6S5</accession>
<reference evidence="2 3" key="1">
    <citation type="submission" date="2023-10" db="EMBL/GenBank/DDBJ databases">
        <authorList>
            <person name="Maclean D."/>
            <person name="Macfadyen A."/>
        </authorList>
    </citation>
    <scope>NUCLEOTIDE SEQUENCE [LARGE SCALE GENOMIC DNA]</scope>
</reference>
<name>A0AAV1I6S5_9CHLO</name>
<dbReference type="Pfam" id="PF00581">
    <property type="entry name" value="Rhodanese"/>
    <property type="match status" value="1"/>
</dbReference>
<keyword evidence="3" id="KW-1185">Reference proteome</keyword>
<comment type="caution">
    <text evidence="2">The sequence shown here is derived from an EMBL/GenBank/DDBJ whole genome shotgun (WGS) entry which is preliminary data.</text>
</comment>
<gene>
    <name evidence="2" type="ORF">CVIRNUC_005964</name>
</gene>
<dbReference type="SMART" id="SM00450">
    <property type="entry name" value="RHOD"/>
    <property type="match status" value="1"/>
</dbReference>
<organism evidence="2 3">
    <name type="scientific">Coccomyxa viridis</name>
    <dbReference type="NCBI Taxonomy" id="1274662"/>
    <lineage>
        <taxon>Eukaryota</taxon>
        <taxon>Viridiplantae</taxon>
        <taxon>Chlorophyta</taxon>
        <taxon>core chlorophytes</taxon>
        <taxon>Trebouxiophyceae</taxon>
        <taxon>Trebouxiophyceae incertae sedis</taxon>
        <taxon>Coccomyxaceae</taxon>
        <taxon>Coccomyxa</taxon>
    </lineage>
</organism>